<dbReference type="PaxDb" id="3827-XP_004497965.1"/>
<sequence length="151" mass="17550">MVPYEALYGRKCRTSLCWSEVGDKGILGPEVIQETTEKIKVIKDKLKIAQSRQKSYVDIRRRPLEFEEGYHIFLRVTPTINIARVLKLKKYIPNPHQILSHEFVQLKSNLTYDPMSVQIIDRSVKVLRNKEISLVKVVREGPSIEEATWEA</sequence>
<proteinExistence type="predicted"/>
<evidence type="ECO:0000313" key="2">
    <source>
        <dbReference type="RefSeq" id="XP_004497965.1"/>
    </source>
</evidence>
<dbReference type="PANTHER" id="PTHR46148:SF60">
    <property type="entry name" value="CHROMO DOMAIN-CONTAINING PROTEIN"/>
    <property type="match status" value="1"/>
</dbReference>
<reference evidence="1" key="1">
    <citation type="journal article" date="2013" name="Nat. Biotechnol.">
        <title>Draft genome sequence of chickpea (Cicer arietinum) provides a resource for trait improvement.</title>
        <authorList>
            <person name="Varshney R.K."/>
            <person name="Song C."/>
            <person name="Saxena R.K."/>
            <person name="Azam S."/>
            <person name="Yu S."/>
            <person name="Sharpe A.G."/>
            <person name="Cannon S."/>
            <person name="Baek J."/>
            <person name="Rosen B.D."/>
            <person name="Tar'an B."/>
            <person name="Millan T."/>
            <person name="Zhang X."/>
            <person name="Ramsay L.D."/>
            <person name="Iwata A."/>
            <person name="Wang Y."/>
            <person name="Nelson W."/>
            <person name="Farmer A.D."/>
            <person name="Gaur P.M."/>
            <person name="Soderlund C."/>
            <person name="Penmetsa R.V."/>
            <person name="Xu C."/>
            <person name="Bharti A.K."/>
            <person name="He W."/>
            <person name="Winter P."/>
            <person name="Zhao S."/>
            <person name="Hane J.K."/>
            <person name="Carrasquilla-Garcia N."/>
            <person name="Condie J.A."/>
            <person name="Upadhyaya H.D."/>
            <person name="Luo M.C."/>
            <person name="Thudi M."/>
            <person name="Gowda C.L."/>
            <person name="Singh N.P."/>
            <person name="Lichtenzveig J."/>
            <person name="Gali K.K."/>
            <person name="Rubio J."/>
            <person name="Nadarajan N."/>
            <person name="Dolezel J."/>
            <person name="Bansal K.C."/>
            <person name="Xu X."/>
            <person name="Edwards D."/>
            <person name="Zhang G."/>
            <person name="Kahl G."/>
            <person name="Gil J."/>
            <person name="Singh K.B."/>
            <person name="Datta S.K."/>
            <person name="Jackson S.A."/>
            <person name="Wang J."/>
            <person name="Cook D.R."/>
        </authorList>
    </citation>
    <scope>NUCLEOTIDE SEQUENCE [LARGE SCALE GENOMIC DNA]</scope>
    <source>
        <strain evidence="1">cv. CDC Frontier</strain>
    </source>
</reference>
<dbReference type="GeneID" id="101491761"/>
<dbReference type="AlphaFoldDB" id="A0A1S2Y3J3"/>
<evidence type="ECO:0000313" key="1">
    <source>
        <dbReference type="Proteomes" id="UP000087171"/>
    </source>
</evidence>
<reference evidence="2" key="2">
    <citation type="submission" date="2025-08" db="UniProtKB">
        <authorList>
            <consortium name="RefSeq"/>
        </authorList>
    </citation>
    <scope>IDENTIFICATION</scope>
    <source>
        <tissue evidence="2">Etiolated seedlings</tissue>
    </source>
</reference>
<organism evidence="1 2">
    <name type="scientific">Cicer arietinum</name>
    <name type="common">Chickpea</name>
    <name type="synonym">Garbanzo</name>
    <dbReference type="NCBI Taxonomy" id="3827"/>
    <lineage>
        <taxon>Eukaryota</taxon>
        <taxon>Viridiplantae</taxon>
        <taxon>Streptophyta</taxon>
        <taxon>Embryophyta</taxon>
        <taxon>Tracheophyta</taxon>
        <taxon>Spermatophyta</taxon>
        <taxon>Magnoliopsida</taxon>
        <taxon>eudicotyledons</taxon>
        <taxon>Gunneridae</taxon>
        <taxon>Pentapetalae</taxon>
        <taxon>rosids</taxon>
        <taxon>fabids</taxon>
        <taxon>Fabales</taxon>
        <taxon>Fabaceae</taxon>
        <taxon>Papilionoideae</taxon>
        <taxon>50 kb inversion clade</taxon>
        <taxon>NPAAA clade</taxon>
        <taxon>Hologalegina</taxon>
        <taxon>IRL clade</taxon>
        <taxon>Cicereae</taxon>
        <taxon>Cicer</taxon>
    </lineage>
</organism>
<protein>
    <submittedName>
        <fullName evidence="2">Uncharacterized protein LOC101491761</fullName>
    </submittedName>
</protein>
<name>A0A1S2Y3J3_CICAR</name>
<dbReference type="RefSeq" id="XP_004497965.1">
    <property type="nucleotide sequence ID" value="XM_004497908.1"/>
</dbReference>
<keyword evidence="1" id="KW-1185">Reference proteome</keyword>
<accession>A0A1S2Y3J3</accession>
<dbReference type="Proteomes" id="UP000087171">
    <property type="component" value="Chromosome Ca4"/>
</dbReference>
<dbReference type="KEGG" id="cam:101491761"/>
<gene>
    <name evidence="2" type="primary">LOC101491761</name>
</gene>
<dbReference type="eggNOG" id="KOG0017">
    <property type="taxonomic scope" value="Eukaryota"/>
</dbReference>
<dbReference type="OrthoDB" id="1637837at2759"/>
<dbReference type="PANTHER" id="PTHR46148">
    <property type="entry name" value="CHROMO DOMAIN-CONTAINING PROTEIN"/>
    <property type="match status" value="1"/>
</dbReference>